<comment type="caution">
    <text evidence="2">The sequence shown here is derived from an EMBL/GenBank/DDBJ whole genome shotgun (WGS) entry which is preliminary data.</text>
</comment>
<keyword evidence="3" id="KW-1185">Reference proteome</keyword>
<name>A0ABN1MTS4_9FLAO</name>
<feature type="transmembrane region" description="Helical" evidence="1">
    <location>
        <begin position="50"/>
        <end position="66"/>
    </location>
</feature>
<keyword evidence="1" id="KW-0472">Membrane</keyword>
<keyword evidence="1" id="KW-1133">Transmembrane helix</keyword>
<dbReference type="RefSeq" id="WP_343790157.1">
    <property type="nucleotide sequence ID" value="NZ_BAAAFH010000022.1"/>
</dbReference>
<reference evidence="2 3" key="1">
    <citation type="journal article" date="2019" name="Int. J. Syst. Evol. Microbiol.">
        <title>The Global Catalogue of Microorganisms (GCM) 10K type strain sequencing project: providing services to taxonomists for standard genome sequencing and annotation.</title>
        <authorList>
            <consortium name="The Broad Institute Genomics Platform"/>
            <consortium name="The Broad Institute Genome Sequencing Center for Infectious Disease"/>
            <person name="Wu L."/>
            <person name="Ma J."/>
        </authorList>
    </citation>
    <scope>NUCLEOTIDE SEQUENCE [LARGE SCALE GENOMIC DNA]</scope>
    <source>
        <strain evidence="2 3">JCM 16083</strain>
    </source>
</reference>
<dbReference type="Proteomes" id="UP001501126">
    <property type="component" value="Unassembled WGS sequence"/>
</dbReference>
<dbReference type="EMBL" id="BAAAFH010000022">
    <property type="protein sequence ID" value="GAA0876721.1"/>
    <property type="molecule type" value="Genomic_DNA"/>
</dbReference>
<evidence type="ECO:0000313" key="3">
    <source>
        <dbReference type="Proteomes" id="UP001501126"/>
    </source>
</evidence>
<protein>
    <submittedName>
        <fullName evidence="2">Uncharacterized protein</fullName>
    </submittedName>
</protein>
<sequence length="84" mass="10189">MREIKVNRTKKKVDPTSEQIKRNKDFSRLSHEYDRLTKRPRKPLYKDPKLFLLIFLILLILFLVFMESRESEKEAPDLIEKVVE</sequence>
<evidence type="ECO:0000256" key="1">
    <source>
        <dbReference type="SAM" id="Phobius"/>
    </source>
</evidence>
<organism evidence="2 3">
    <name type="scientific">Wandonia haliotis</name>
    <dbReference type="NCBI Taxonomy" id="574963"/>
    <lineage>
        <taxon>Bacteria</taxon>
        <taxon>Pseudomonadati</taxon>
        <taxon>Bacteroidota</taxon>
        <taxon>Flavobacteriia</taxon>
        <taxon>Flavobacteriales</taxon>
        <taxon>Crocinitomicaceae</taxon>
        <taxon>Wandonia</taxon>
    </lineage>
</organism>
<evidence type="ECO:0000313" key="2">
    <source>
        <dbReference type="EMBL" id="GAA0876721.1"/>
    </source>
</evidence>
<keyword evidence="1" id="KW-0812">Transmembrane</keyword>
<proteinExistence type="predicted"/>
<accession>A0ABN1MTS4</accession>
<gene>
    <name evidence="2" type="ORF">GCM10009118_31310</name>
</gene>